<gene>
    <name evidence="6" type="ORF">IW252_001872</name>
</gene>
<evidence type="ECO:0000313" key="6">
    <source>
        <dbReference type="EMBL" id="MBG6085105.1"/>
    </source>
</evidence>
<proteinExistence type="predicted"/>
<dbReference type="EMBL" id="JADOTZ010000001">
    <property type="protein sequence ID" value="MBG6085105.1"/>
    <property type="molecule type" value="Genomic_DNA"/>
</dbReference>
<keyword evidence="2 4" id="KW-0238">DNA-binding</keyword>
<evidence type="ECO:0000256" key="1">
    <source>
        <dbReference type="ARBA" id="ARBA00023015"/>
    </source>
</evidence>
<accession>A0A931D7I2</accession>
<dbReference type="Pfam" id="PF00440">
    <property type="entry name" value="TetR_N"/>
    <property type="match status" value="1"/>
</dbReference>
<feature type="domain" description="HTH tetR-type" evidence="5">
    <location>
        <begin position="10"/>
        <end position="69"/>
    </location>
</feature>
<dbReference type="Proteomes" id="UP000625033">
    <property type="component" value="Unassembled WGS sequence"/>
</dbReference>
<feature type="DNA-binding region" description="H-T-H motif" evidence="4">
    <location>
        <begin position="32"/>
        <end position="51"/>
    </location>
</feature>
<reference evidence="6" key="1">
    <citation type="submission" date="2020-11" db="EMBL/GenBank/DDBJ databases">
        <title>Sequencing the genomes of 1000 actinobacteria strains.</title>
        <authorList>
            <person name="Klenk H.-P."/>
        </authorList>
    </citation>
    <scope>NUCLEOTIDE SEQUENCE</scope>
    <source>
        <strain evidence="6">DSM 26152</strain>
    </source>
</reference>
<comment type="caution">
    <text evidence="6">The sequence shown here is derived from an EMBL/GenBank/DDBJ whole genome shotgun (WGS) entry which is preliminary data.</text>
</comment>
<evidence type="ECO:0000256" key="3">
    <source>
        <dbReference type="ARBA" id="ARBA00023163"/>
    </source>
</evidence>
<name>A0A931D7I2_9MICC</name>
<dbReference type="InterPro" id="IPR050109">
    <property type="entry name" value="HTH-type_TetR-like_transc_reg"/>
</dbReference>
<evidence type="ECO:0000313" key="7">
    <source>
        <dbReference type="Proteomes" id="UP000625033"/>
    </source>
</evidence>
<dbReference type="InterPro" id="IPR009057">
    <property type="entry name" value="Homeodomain-like_sf"/>
</dbReference>
<dbReference type="SUPFAM" id="SSF48498">
    <property type="entry name" value="Tetracyclin repressor-like, C-terminal domain"/>
    <property type="match status" value="1"/>
</dbReference>
<dbReference type="AlphaFoldDB" id="A0A931D7I2"/>
<dbReference type="GO" id="GO:0003700">
    <property type="term" value="F:DNA-binding transcription factor activity"/>
    <property type="evidence" value="ECO:0007669"/>
    <property type="project" value="TreeGrafter"/>
</dbReference>
<dbReference type="GO" id="GO:0000976">
    <property type="term" value="F:transcription cis-regulatory region binding"/>
    <property type="evidence" value="ECO:0007669"/>
    <property type="project" value="TreeGrafter"/>
</dbReference>
<dbReference type="PANTHER" id="PTHR30055:SF148">
    <property type="entry name" value="TETR-FAMILY TRANSCRIPTIONAL REGULATOR"/>
    <property type="match status" value="1"/>
</dbReference>
<evidence type="ECO:0000259" key="5">
    <source>
        <dbReference type="PROSITE" id="PS50977"/>
    </source>
</evidence>
<dbReference type="SUPFAM" id="SSF46689">
    <property type="entry name" value="Homeodomain-like"/>
    <property type="match status" value="1"/>
</dbReference>
<keyword evidence="1" id="KW-0805">Transcription regulation</keyword>
<evidence type="ECO:0000256" key="4">
    <source>
        <dbReference type="PROSITE-ProRule" id="PRU00335"/>
    </source>
</evidence>
<dbReference type="InterPro" id="IPR001647">
    <property type="entry name" value="HTH_TetR"/>
</dbReference>
<keyword evidence="7" id="KW-1185">Reference proteome</keyword>
<sequence length="207" mass="22948">MPAPGRPRDATIEAKVLRAAVELLQERADDFSMRDLVERSGVSRAAIYRRWPGRRDVVVAALDTNRAPLALSPRGTLLETLRSEYQTGVALLDEDALSLLKQRLIQGLRDPHVQRSYWERHVLRRRTSVLHALRAAQDRGEVRADADLEVVLDLINGAAYYQGVVRGDWNSPESQQRIGAAIDVVFASIRTPVGTDATHGQESPAAP</sequence>
<dbReference type="Gene3D" id="1.10.357.10">
    <property type="entry name" value="Tetracycline Repressor, domain 2"/>
    <property type="match status" value="1"/>
</dbReference>
<dbReference type="InterPro" id="IPR036271">
    <property type="entry name" value="Tet_transcr_reg_TetR-rel_C_sf"/>
</dbReference>
<dbReference type="RefSeq" id="WP_196836328.1">
    <property type="nucleotide sequence ID" value="NZ_JADOTZ010000001.1"/>
</dbReference>
<dbReference type="Gene3D" id="1.10.10.60">
    <property type="entry name" value="Homeodomain-like"/>
    <property type="match status" value="1"/>
</dbReference>
<dbReference type="InterPro" id="IPR011075">
    <property type="entry name" value="TetR_C"/>
</dbReference>
<evidence type="ECO:0000256" key="2">
    <source>
        <dbReference type="ARBA" id="ARBA00023125"/>
    </source>
</evidence>
<dbReference type="PANTHER" id="PTHR30055">
    <property type="entry name" value="HTH-TYPE TRANSCRIPTIONAL REGULATOR RUTR"/>
    <property type="match status" value="1"/>
</dbReference>
<keyword evidence="3" id="KW-0804">Transcription</keyword>
<organism evidence="6 7">
    <name type="scientific">Zhihengliuella flava</name>
    <dbReference type="NCBI Taxonomy" id="1285193"/>
    <lineage>
        <taxon>Bacteria</taxon>
        <taxon>Bacillati</taxon>
        <taxon>Actinomycetota</taxon>
        <taxon>Actinomycetes</taxon>
        <taxon>Micrococcales</taxon>
        <taxon>Micrococcaceae</taxon>
        <taxon>Zhihengliuella</taxon>
    </lineage>
</organism>
<dbReference type="Pfam" id="PF16859">
    <property type="entry name" value="TetR_C_11"/>
    <property type="match status" value="1"/>
</dbReference>
<protein>
    <submittedName>
        <fullName evidence="6">AcrR family transcriptional regulator</fullName>
    </submittedName>
</protein>
<dbReference type="PROSITE" id="PS50977">
    <property type="entry name" value="HTH_TETR_2"/>
    <property type="match status" value="1"/>
</dbReference>